<feature type="binding site" evidence="7">
    <location>
        <begin position="222"/>
        <end position="223"/>
    </location>
    <ligand>
        <name>substrate</name>
    </ligand>
</feature>
<dbReference type="GO" id="GO:0046872">
    <property type="term" value="F:metal ion binding"/>
    <property type="evidence" value="ECO:0007669"/>
    <property type="project" value="UniProtKB-KW"/>
</dbReference>
<dbReference type="InterPro" id="IPR032466">
    <property type="entry name" value="Metal_Hydrolase"/>
</dbReference>
<dbReference type="PANTHER" id="PTHR11113">
    <property type="entry name" value="N-ACETYLGLUCOSAMINE-6-PHOSPHATE DEACETYLASE"/>
    <property type="match status" value="1"/>
</dbReference>
<evidence type="ECO:0000259" key="9">
    <source>
        <dbReference type="Pfam" id="PF01979"/>
    </source>
</evidence>
<dbReference type="EC" id="3.5.1.25" evidence="10"/>
<feature type="binding site" evidence="7">
    <location>
        <position position="254"/>
    </location>
    <ligand>
        <name>substrate</name>
    </ligand>
</feature>
<feature type="domain" description="Amidohydrolase-related" evidence="9">
    <location>
        <begin position="54"/>
        <end position="351"/>
    </location>
</feature>
<dbReference type="GO" id="GO:0006046">
    <property type="term" value="P:N-acetylglucosamine catabolic process"/>
    <property type="evidence" value="ECO:0007669"/>
    <property type="project" value="TreeGrafter"/>
</dbReference>
<feature type="binding site" evidence="8">
    <location>
        <position position="219"/>
    </location>
    <ligand>
        <name>Zn(2+)</name>
        <dbReference type="ChEBI" id="CHEBI:29105"/>
    </ligand>
</feature>
<name>A0A0N7LPS5_9RHOB</name>
<dbReference type="Gene3D" id="2.30.40.10">
    <property type="entry name" value="Urease, subunit C, domain 1"/>
    <property type="match status" value="1"/>
</dbReference>
<proteinExistence type="inferred from homology"/>
<feature type="binding site" evidence="8">
    <location>
        <position position="132"/>
    </location>
    <ligand>
        <name>Zn(2+)</name>
        <dbReference type="ChEBI" id="CHEBI:29105"/>
    </ligand>
</feature>
<evidence type="ECO:0000256" key="6">
    <source>
        <dbReference type="PIRSR" id="PIRSR038994-1"/>
    </source>
</evidence>
<dbReference type="GeneID" id="55491527"/>
<feature type="active site" description="Proton donor/acceptor" evidence="6">
    <location>
        <position position="278"/>
    </location>
</feature>
<evidence type="ECO:0000256" key="7">
    <source>
        <dbReference type="PIRSR" id="PIRSR038994-2"/>
    </source>
</evidence>
<dbReference type="RefSeq" id="WP_058275920.1">
    <property type="nucleotide sequence ID" value="NZ_CYPU01000007.1"/>
</dbReference>
<feature type="binding site" evidence="7">
    <location>
        <position position="143"/>
    </location>
    <ligand>
        <name>substrate</name>
    </ligand>
</feature>
<sequence>MTERKVIFRNGPIFDGSRLLPDHALVFLEGRSGEVLPDAEVAQEKDVVDLNGDILSPGFVDLQVNGGDGVMFNDNPSVETIRRIAGAHRRLGVISLLPTLITDEPAKTRAAIDATIEAVRAQVPGVAGLHLEGPHLSVARKGAHDGNLIRPLEAADLNKLIEAANALPCLKVTVAPEAVSEKQVRAMSDAGILVSLGHSDADFATCQRYAAAGARCVTHLFNAMSQLGNREPGLVGAALASGTLSAGLIADGVHVHPAAMRAAWAAKTAPGQIFLVSDAMAVAGTDQTEFTLEGRKIMRTEGRLTLADGTLAGADLDLTTAVGLLVKQVGVPLQDALAAATSYPAQLIGLAPPTVFEYGSVIRISADFSRCEWLPAQS</sequence>
<reference evidence="10 11" key="1">
    <citation type="submission" date="2015-09" db="EMBL/GenBank/DDBJ databases">
        <authorList>
            <consortium name="Swine Surveillance"/>
        </authorList>
    </citation>
    <scope>NUCLEOTIDE SEQUENCE [LARGE SCALE GENOMIC DNA]</scope>
    <source>
        <strain evidence="10 11">CECT 4292</strain>
    </source>
</reference>
<feature type="binding site" evidence="7">
    <location>
        <position position="230"/>
    </location>
    <ligand>
        <name>substrate</name>
    </ligand>
</feature>
<dbReference type="EMBL" id="CYPU01000007">
    <property type="protein sequence ID" value="CUH46036.1"/>
    <property type="molecule type" value="Genomic_DNA"/>
</dbReference>
<evidence type="ECO:0000256" key="2">
    <source>
        <dbReference type="ARBA" id="ARBA00022723"/>
    </source>
</evidence>
<dbReference type="SUPFAM" id="SSF51556">
    <property type="entry name" value="Metallo-dependent hydrolases"/>
    <property type="match status" value="1"/>
</dbReference>
<evidence type="ECO:0000256" key="4">
    <source>
        <dbReference type="ARBA" id="ARBA00023277"/>
    </source>
</evidence>
<accession>A0A0N7LPS5</accession>
<dbReference type="GO" id="GO:0008448">
    <property type="term" value="F:N-acetylglucosamine-6-phosphate deacetylase activity"/>
    <property type="evidence" value="ECO:0007669"/>
    <property type="project" value="UniProtKB-EC"/>
</dbReference>
<dbReference type="NCBIfam" id="TIGR00221">
    <property type="entry name" value="nagA"/>
    <property type="match status" value="1"/>
</dbReference>
<dbReference type="PIRSF" id="PIRSF038994">
    <property type="entry name" value="NagA"/>
    <property type="match status" value="1"/>
</dbReference>
<feature type="binding site" evidence="8">
    <location>
        <position position="198"/>
    </location>
    <ligand>
        <name>Zn(2+)</name>
        <dbReference type="ChEBI" id="CHEBI:29105"/>
    </ligand>
</feature>
<keyword evidence="3 5" id="KW-0378">Hydrolase</keyword>
<dbReference type="Pfam" id="PF01979">
    <property type="entry name" value="Amidohydro_1"/>
    <property type="match status" value="1"/>
</dbReference>
<dbReference type="InterPro" id="IPR006680">
    <property type="entry name" value="Amidohydro-rel"/>
</dbReference>
<dbReference type="OrthoDB" id="9776488at2"/>
<comment type="cofactor">
    <cofactor evidence="8">
        <name>a divalent metal cation</name>
        <dbReference type="ChEBI" id="CHEBI:60240"/>
    </cofactor>
    <text evidence="8">Binds 1 divalent metal cation per subunit.</text>
</comment>
<dbReference type="Proteomes" id="UP000050783">
    <property type="component" value="Unassembled WGS sequence"/>
</dbReference>
<organism evidence="10 11">
    <name type="scientific">Ruegeria atlantica</name>
    <dbReference type="NCBI Taxonomy" id="81569"/>
    <lineage>
        <taxon>Bacteria</taxon>
        <taxon>Pseudomonadati</taxon>
        <taxon>Pseudomonadota</taxon>
        <taxon>Alphaproteobacteria</taxon>
        <taxon>Rhodobacterales</taxon>
        <taxon>Roseobacteraceae</taxon>
        <taxon>Ruegeria</taxon>
    </lineage>
</organism>
<dbReference type="InterPro" id="IPR003764">
    <property type="entry name" value="GlcNAc_6-P_deAcase"/>
</dbReference>
<dbReference type="STRING" id="81569.RUM4293_04639"/>
<evidence type="ECO:0000313" key="10">
    <source>
        <dbReference type="EMBL" id="CUH46036.1"/>
    </source>
</evidence>
<dbReference type="SUPFAM" id="SSF51338">
    <property type="entry name" value="Composite domain of metallo-dependent hydrolases"/>
    <property type="match status" value="1"/>
</dbReference>
<evidence type="ECO:0000256" key="5">
    <source>
        <dbReference type="PIRNR" id="PIRNR038994"/>
    </source>
</evidence>
<keyword evidence="4 5" id="KW-0119">Carbohydrate metabolism</keyword>
<evidence type="ECO:0000256" key="3">
    <source>
        <dbReference type="ARBA" id="ARBA00022801"/>
    </source>
</evidence>
<dbReference type="AlphaFoldDB" id="A0A0N7LPS5"/>
<dbReference type="InterPro" id="IPR011059">
    <property type="entry name" value="Metal-dep_hydrolase_composite"/>
</dbReference>
<keyword evidence="2 8" id="KW-0479">Metal-binding</keyword>
<protein>
    <submittedName>
        <fullName evidence="10">N-acetylglucosamine-6-phosphate deacetylase</fullName>
        <ecNumber evidence="10">3.5.1.25</ecNumber>
    </submittedName>
</protein>
<evidence type="ECO:0000256" key="8">
    <source>
        <dbReference type="PIRSR" id="PIRSR038994-3"/>
    </source>
</evidence>
<evidence type="ECO:0000256" key="1">
    <source>
        <dbReference type="ARBA" id="ARBA00010716"/>
    </source>
</evidence>
<feature type="binding site" evidence="7">
    <location>
        <begin position="311"/>
        <end position="313"/>
    </location>
    <ligand>
        <name>substrate</name>
    </ligand>
</feature>
<dbReference type="PANTHER" id="PTHR11113:SF14">
    <property type="entry name" value="N-ACETYLGLUCOSAMINE-6-PHOSPHATE DEACETYLASE"/>
    <property type="match status" value="1"/>
</dbReference>
<comment type="similarity">
    <text evidence="1 5">Belongs to the metallo-dependent hydrolases superfamily. NagA family.</text>
</comment>
<gene>
    <name evidence="10" type="primary">nagA</name>
    <name evidence="10" type="ORF">RUA4292_00200</name>
</gene>
<dbReference type="Gene3D" id="3.20.20.140">
    <property type="entry name" value="Metal-dependent hydrolases"/>
    <property type="match status" value="1"/>
</dbReference>
<evidence type="ECO:0000313" key="11">
    <source>
        <dbReference type="Proteomes" id="UP000050783"/>
    </source>
</evidence>